<gene>
    <name evidence="1" type="ORF">PHYBLDRAFT_152218</name>
</gene>
<dbReference type="EMBL" id="KV441001">
    <property type="protein sequence ID" value="OAD66672.1"/>
    <property type="molecule type" value="Genomic_DNA"/>
</dbReference>
<evidence type="ECO:0000313" key="2">
    <source>
        <dbReference type="Proteomes" id="UP000077315"/>
    </source>
</evidence>
<evidence type="ECO:0000313" key="1">
    <source>
        <dbReference type="EMBL" id="OAD66672.1"/>
    </source>
</evidence>
<dbReference type="GeneID" id="28993774"/>
<dbReference type="InParanoid" id="A0A162T723"/>
<reference evidence="2" key="1">
    <citation type="submission" date="2015-06" db="EMBL/GenBank/DDBJ databases">
        <title>Expansion of signal transduction pathways in fungi by whole-genome duplication.</title>
        <authorList>
            <consortium name="DOE Joint Genome Institute"/>
            <person name="Corrochano L.M."/>
            <person name="Kuo A."/>
            <person name="Marcet-Houben M."/>
            <person name="Polaino S."/>
            <person name="Salamov A."/>
            <person name="Villalobos J.M."/>
            <person name="Alvarez M.I."/>
            <person name="Avalos J."/>
            <person name="Benito E.P."/>
            <person name="Benoit I."/>
            <person name="Burger G."/>
            <person name="Camino L.P."/>
            <person name="Canovas D."/>
            <person name="Cerda-Olmedo E."/>
            <person name="Cheng J.-F."/>
            <person name="Dominguez A."/>
            <person name="Elias M."/>
            <person name="Eslava A.P."/>
            <person name="Glaser F."/>
            <person name="Grimwood J."/>
            <person name="Gutierrez G."/>
            <person name="Heitman J."/>
            <person name="Henrissat B."/>
            <person name="Iturriaga E.A."/>
            <person name="Lang B.F."/>
            <person name="Lavin J.L."/>
            <person name="Lee S."/>
            <person name="Li W."/>
            <person name="Lindquist E."/>
            <person name="Lopez-Garcia S."/>
            <person name="Luque E.M."/>
            <person name="Marcos A.T."/>
            <person name="Martin J."/>
            <person name="McCluskey K."/>
            <person name="Medina H.R."/>
            <person name="Miralles-Duran A."/>
            <person name="Miyazaki A."/>
            <person name="Munoz-Torres E."/>
            <person name="Oguiza J.A."/>
            <person name="Ohm R."/>
            <person name="Olmedo M."/>
            <person name="Orejas M."/>
            <person name="Ortiz-Castellanos L."/>
            <person name="Pisabarro A.G."/>
            <person name="Rodriguez-Romero J."/>
            <person name="Ruiz-Herrera J."/>
            <person name="Ruiz-Vazquez R."/>
            <person name="Sanz C."/>
            <person name="Schackwitz W."/>
            <person name="Schmutz J."/>
            <person name="Shahriari M."/>
            <person name="Shelest E."/>
            <person name="Silva-Franco F."/>
            <person name="Soanes D."/>
            <person name="Syed K."/>
            <person name="Tagua V.G."/>
            <person name="Talbot N.J."/>
            <person name="Thon M."/>
            <person name="De vries R.P."/>
            <person name="Wiebenga A."/>
            <person name="Yadav J.S."/>
            <person name="Braun E.L."/>
            <person name="Baker S."/>
            <person name="Garre V."/>
            <person name="Horwitz B."/>
            <person name="Torres-Martinez S."/>
            <person name="Idnurm A."/>
            <person name="Herrera-Estrella A."/>
            <person name="Gabaldon T."/>
            <person name="Grigoriev I.V."/>
        </authorList>
    </citation>
    <scope>NUCLEOTIDE SEQUENCE [LARGE SCALE GENOMIC DNA]</scope>
    <source>
        <strain evidence="2">NRRL 1555(-)</strain>
    </source>
</reference>
<dbReference type="RefSeq" id="XP_018284712.1">
    <property type="nucleotide sequence ID" value="XM_018432868.1"/>
</dbReference>
<dbReference type="AlphaFoldDB" id="A0A162T723"/>
<dbReference type="Proteomes" id="UP000077315">
    <property type="component" value="Unassembled WGS sequence"/>
</dbReference>
<organism evidence="1 2">
    <name type="scientific">Phycomyces blakesleeanus (strain ATCC 8743b / DSM 1359 / FGSC 10004 / NBRC 33097 / NRRL 1555)</name>
    <dbReference type="NCBI Taxonomy" id="763407"/>
    <lineage>
        <taxon>Eukaryota</taxon>
        <taxon>Fungi</taxon>
        <taxon>Fungi incertae sedis</taxon>
        <taxon>Mucoromycota</taxon>
        <taxon>Mucoromycotina</taxon>
        <taxon>Mucoromycetes</taxon>
        <taxon>Mucorales</taxon>
        <taxon>Phycomycetaceae</taxon>
        <taxon>Phycomyces</taxon>
    </lineage>
</organism>
<name>A0A162T723_PHYB8</name>
<proteinExistence type="predicted"/>
<dbReference type="VEuPathDB" id="FungiDB:PHYBLDRAFT_152218"/>
<sequence>MNRSTTSPGGCTSKVSGILHQHSHYPAFTSHRFGVIGCDDAYEGRMLGGGWRSPS</sequence>
<accession>A0A162T723</accession>
<keyword evidence="2" id="KW-1185">Reference proteome</keyword>
<protein>
    <submittedName>
        <fullName evidence="1">Uncharacterized protein</fullName>
    </submittedName>
</protein>